<dbReference type="AlphaFoldDB" id="A0A1Z4BM90"/>
<protein>
    <recommendedName>
        <fullName evidence="4">DUF4142 domain-containing protein</fullName>
    </recommendedName>
</protein>
<feature type="chain" id="PRO_5012283461" description="DUF4142 domain-containing protein" evidence="1">
    <location>
        <begin position="19"/>
        <end position="161"/>
    </location>
</feature>
<dbReference type="Proteomes" id="UP000197007">
    <property type="component" value="Chromosome"/>
</dbReference>
<accession>A0A1Z4BM90</accession>
<sequence>MKHIYFIILFLSFGALQAQSLEKVRAAYTTASDSKENATAFAELMTNAPATDVLLSAYKGASKMILAKFGGGRVALLKEGKPLLENALKQQPQNAELHLIRLSVQEHLPKVVPYRNNITADKDFILAHYAQQSPELQKHIAGFVKKSKVFNDEEKKKLNLQ</sequence>
<gene>
    <name evidence="2" type="ORF">CBG49_04385</name>
</gene>
<dbReference type="KEGG" id="capn:CBG49_04385"/>
<evidence type="ECO:0000313" key="3">
    <source>
        <dbReference type="Proteomes" id="UP000197007"/>
    </source>
</evidence>
<dbReference type="RefSeq" id="WP_088593536.1">
    <property type="nucleotide sequence ID" value="NZ_CP022022.1"/>
</dbReference>
<keyword evidence="3" id="KW-1185">Reference proteome</keyword>
<feature type="signal peptide" evidence="1">
    <location>
        <begin position="1"/>
        <end position="18"/>
    </location>
</feature>
<name>A0A1Z4BM90_9FLAO</name>
<proteinExistence type="predicted"/>
<evidence type="ECO:0008006" key="4">
    <source>
        <dbReference type="Google" id="ProtNLM"/>
    </source>
</evidence>
<dbReference type="EMBL" id="CP022022">
    <property type="protein sequence ID" value="ASF42375.1"/>
    <property type="molecule type" value="Genomic_DNA"/>
</dbReference>
<reference evidence="3" key="1">
    <citation type="submission" date="2017-06" db="EMBL/GenBank/DDBJ databases">
        <title>Complete genome sequence of Capnocytophaga sp. KCOM 1579 (=ChDC OS43) isolated from a human refractory periapical abscess lesion.</title>
        <authorList>
            <person name="Kook J.-K."/>
            <person name="Park S.-N."/>
            <person name="Lim Y.K."/>
            <person name="Roh H."/>
        </authorList>
    </citation>
    <scope>NUCLEOTIDE SEQUENCE [LARGE SCALE GENOMIC DNA]</scope>
    <source>
        <strain evidence="3">ChDC OS43</strain>
    </source>
</reference>
<keyword evidence="1" id="KW-0732">Signal</keyword>
<evidence type="ECO:0000313" key="2">
    <source>
        <dbReference type="EMBL" id="ASF42375.1"/>
    </source>
</evidence>
<evidence type="ECO:0000256" key="1">
    <source>
        <dbReference type="SAM" id="SignalP"/>
    </source>
</evidence>
<organism evidence="2 3">
    <name type="scientific">Capnocytophaga endodontalis</name>
    <dbReference type="NCBI Taxonomy" id="2708117"/>
    <lineage>
        <taxon>Bacteria</taxon>
        <taxon>Pseudomonadati</taxon>
        <taxon>Bacteroidota</taxon>
        <taxon>Flavobacteriia</taxon>
        <taxon>Flavobacteriales</taxon>
        <taxon>Flavobacteriaceae</taxon>
        <taxon>Capnocytophaga</taxon>
    </lineage>
</organism>